<comment type="caution">
    <text evidence="1">The sequence shown here is derived from an EMBL/GenBank/DDBJ whole genome shotgun (WGS) entry which is preliminary data.</text>
</comment>
<keyword evidence="2" id="KW-1185">Reference proteome</keyword>
<evidence type="ECO:0000313" key="1">
    <source>
        <dbReference type="EMBL" id="MDQ0376639.1"/>
    </source>
</evidence>
<sequence>MTDPFDIPKARGTLRVLQLAHDRWTELYEGIEGLKFDDLNGQEEVAAIIRGPAVEMMMWARGLDDLCRGMPERRDGQLVPTEPDLPGYETARATVAGLVDGARYATNREVHQLLALMQPKGALKFPLTFPLAFDHFGGVQWLHEMQLPPAAEERRGQAPLRQAYVDHLAGRPVGPTLDGLRQWFESQLS</sequence>
<protein>
    <recommendedName>
        <fullName evidence="3">DUF5753 domain-containing protein</fullName>
    </recommendedName>
</protein>
<name>A0ABU0EMX0_9PSEU</name>
<evidence type="ECO:0000313" key="2">
    <source>
        <dbReference type="Proteomes" id="UP001229651"/>
    </source>
</evidence>
<gene>
    <name evidence="1" type="ORF">FB470_000633</name>
</gene>
<accession>A0ABU0EMX0</accession>
<dbReference type="RefSeq" id="WP_306988578.1">
    <property type="nucleotide sequence ID" value="NZ_JAUSUT010000001.1"/>
</dbReference>
<dbReference type="Proteomes" id="UP001229651">
    <property type="component" value="Unassembled WGS sequence"/>
</dbReference>
<dbReference type="EMBL" id="JAUSUT010000001">
    <property type="protein sequence ID" value="MDQ0376639.1"/>
    <property type="molecule type" value="Genomic_DNA"/>
</dbReference>
<proteinExistence type="predicted"/>
<evidence type="ECO:0008006" key="3">
    <source>
        <dbReference type="Google" id="ProtNLM"/>
    </source>
</evidence>
<reference evidence="1 2" key="1">
    <citation type="submission" date="2023-07" db="EMBL/GenBank/DDBJ databases">
        <title>Sequencing the genomes of 1000 actinobacteria strains.</title>
        <authorList>
            <person name="Klenk H.-P."/>
        </authorList>
    </citation>
    <scope>NUCLEOTIDE SEQUENCE [LARGE SCALE GENOMIC DNA]</scope>
    <source>
        <strain evidence="1 2">DSM 45805</strain>
    </source>
</reference>
<organism evidence="1 2">
    <name type="scientific">Amycolatopsis thermophila</name>
    <dbReference type="NCBI Taxonomy" id="206084"/>
    <lineage>
        <taxon>Bacteria</taxon>
        <taxon>Bacillati</taxon>
        <taxon>Actinomycetota</taxon>
        <taxon>Actinomycetes</taxon>
        <taxon>Pseudonocardiales</taxon>
        <taxon>Pseudonocardiaceae</taxon>
        <taxon>Amycolatopsis</taxon>
    </lineage>
</organism>